<name>A0ABX8JQF2_9BACT</name>
<keyword evidence="5" id="KW-0067">ATP-binding</keyword>
<evidence type="ECO:0000313" key="10">
    <source>
        <dbReference type="Proteomes" id="UP000683493"/>
    </source>
</evidence>
<evidence type="ECO:0000256" key="7">
    <source>
        <dbReference type="SAM" id="Coils"/>
    </source>
</evidence>
<keyword evidence="10" id="KW-1185">Reference proteome</keyword>
<evidence type="ECO:0000256" key="2">
    <source>
        <dbReference type="ARBA" id="ARBA00022679"/>
    </source>
</evidence>
<organism evidence="9 10">
    <name type="scientific">Geomonas diazotrophica</name>
    <dbReference type="NCBI Taxonomy" id="2843197"/>
    <lineage>
        <taxon>Bacteria</taxon>
        <taxon>Pseudomonadati</taxon>
        <taxon>Thermodesulfobacteriota</taxon>
        <taxon>Desulfuromonadia</taxon>
        <taxon>Geobacterales</taxon>
        <taxon>Geobacteraceae</taxon>
        <taxon>Geomonas</taxon>
    </lineage>
</organism>
<evidence type="ECO:0000256" key="4">
    <source>
        <dbReference type="ARBA" id="ARBA00022777"/>
    </source>
</evidence>
<evidence type="ECO:0000259" key="8">
    <source>
        <dbReference type="PROSITE" id="PS50109"/>
    </source>
</evidence>
<reference evidence="9 10" key="1">
    <citation type="submission" date="2021-06" db="EMBL/GenBank/DDBJ databases">
        <title>Gemonas diversity in paddy soil.</title>
        <authorList>
            <person name="Liu G."/>
        </authorList>
    </citation>
    <scope>NUCLEOTIDE SEQUENCE [LARGE SCALE GENOMIC DNA]</scope>
    <source>
        <strain evidence="9 10">RG29</strain>
    </source>
</reference>
<keyword evidence="2" id="KW-0808">Transferase</keyword>
<dbReference type="Pfam" id="PF02518">
    <property type="entry name" value="HATPase_c"/>
    <property type="match status" value="1"/>
</dbReference>
<dbReference type="InterPro" id="IPR005467">
    <property type="entry name" value="His_kinase_dom"/>
</dbReference>
<dbReference type="Proteomes" id="UP000683493">
    <property type="component" value="Chromosome"/>
</dbReference>
<dbReference type="InterPro" id="IPR003594">
    <property type="entry name" value="HATPase_dom"/>
</dbReference>
<keyword evidence="6" id="KW-0902">Two-component regulatory system</keyword>
<evidence type="ECO:0000313" key="9">
    <source>
        <dbReference type="EMBL" id="QWV99346.1"/>
    </source>
</evidence>
<protein>
    <submittedName>
        <fullName evidence="9">GAF domain-containing protein</fullName>
    </submittedName>
</protein>
<evidence type="ECO:0000256" key="3">
    <source>
        <dbReference type="ARBA" id="ARBA00022741"/>
    </source>
</evidence>
<keyword evidence="7" id="KW-0175">Coiled coil</keyword>
<proteinExistence type="predicted"/>
<keyword evidence="3" id="KW-0547">Nucleotide-binding</keyword>
<evidence type="ECO:0000256" key="5">
    <source>
        <dbReference type="ARBA" id="ARBA00022840"/>
    </source>
</evidence>
<accession>A0ABX8JQF2</accession>
<dbReference type="SMART" id="SM00065">
    <property type="entry name" value="GAF"/>
    <property type="match status" value="1"/>
</dbReference>
<dbReference type="PROSITE" id="PS50109">
    <property type="entry name" value="HIS_KIN"/>
    <property type="match status" value="1"/>
</dbReference>
<dbReference type="EMBL" id="CP076724">
    <property type="protein sequence ID" value="QWV99346.1"/>
    <property type="molecule type" value="Genomic_DNA"/>
</dbReference>
<dbReference type="Pfam" id="PF01590">
    <property type="entry name" value="GAF"/>
    <property type="match status" value="1"/>
</dbReference>
<sequence>MEPSRLRDMPLYNSRIINSFILLVKHKYSHVDINELLEYAGMKDYEVADQAHWFRQDQVDRFYERLLQMTGNPKIAREAGRYAASPDVLGAMRQYILGLVDASSTFDIISKATANFTRSTTYHSRRLASNMVEITVTPAEPGLEKLYQCENRIGFFEAIVLMFNHKLTDLQYFPEIRHLPTIQQPECVFRGDPVCRYIVTWEKSVFTYLKKARNLLAPVLVAANLLLLFSLQGEGGLQILLGSLCLFLLVSLAAETSEKRAVKEGLSSTNQSIESLLEQIDLNYNNAMLTHEIGQRLGNFTRLEEMLMDVADIMQRRLEYDRGAIFLVNGDEGRLQLRASYGYGAGELACLNGLDLPLDPNGAGKDVYVACLKEQRPFLVNDLELEKETLGRRTLACALKNGTRAFICCPVVSDGISLGVLTAENVKAKRPLVERDVSLLMGTASIIGISYRNCELIGALEQAKQELEERVEQRTADLEQSRRKIELQHEELTRTLFELEEETAQRLQALEQLGEKERMLLQQNRLAALGEMISNIAHQWRQPLNELGLIVQELPVMYDRGGLSREYLGESVARFMKVLTHTSRTIDDFRNFFKPDKEAVSFRVAEVVQKTLSLVQESFRHLQIAVDLQIKGDPVITGHPNEFSQAILNILFNARDAFLDRRIERREIRVAVFEEQGRSVVTVRDNAGGIPEGILEKIFDPYFTTRGPERGTGIGLYMSKMIIEKNIPGRLTARNVAGGAEFRIEAPGKARRVERPD</sequence>
<gene>
    <name evidence="9" type="ORF">KP005_08745</name>
</gene>
<dbReference type="SMART" id="SM00387">
    <property type="entry name" value="HATPase_c"/>
    <property type="match status" value="1"/>
</dbReference>
<dbReference type="InterPro" id="IPR003018">
    <property type="entry name" value="GAF"/>
</dbReference>
<keyword evidence="4" id="KW-0418">Kinase</keyword>
<evidence type="ECO:0000256" key="6">
    <source>
        <dbReference type="ARBA" id="ARBA00023012"/>
    </source>
</evidence>
<evidence type="ECO:0000256" key="1">
    <source>
        <dbReference type="ARBA" id="ARBA00022553"/>
    </source>
</evidence>
<dbReference type="PANTHER" id="PTHR43065:SF10">
    <property type="entry name" value="PEROXIDE STRESS-ACTIVATED HISTIDINE KINASE MAK3"/>
    <property type="match status" value="1"/>
</dbReference>
<keyword evidence="1" id="KW-0597">Phosphoprotein</keyword>
<feature type="domain" description="Histidine kinase" evidence="8">
    <location>
        <begin position="535"/>
        <end position="750"/>
    </location>
</feature>
<dbReference type="PANTHER" id="PTHR43065">
    <property type="entry name" value="SENSOR HISTIDINE KINASE"/>
    <property type="match status" value="1"/>
</dbReference>
<feature type="coiled-coil region" evidence="7">
    <location>
        <begin position="457"/>
        <end position="502"/>
    </location>
</feature>